<accession>A0A6M7UQY4</accession>
<name>A0A6M7UQY4_9HYPH</name>
<keyword evidence="1" id="KW-1133">Transmembrane helix</keyword>
<sequence>MGIGRYGGDERSDQLATLDRRVFMLEVYDRVLPSRSVPTLVGLVILAGGLFVFKAGWMLAAHACLHASADFLTRG</sequence>
<keyword evidence="1" id="KW-0472">Membrane</keyword>
<evidence type="ECO:0000313" key="3">
    <source>
        <dbReference type="Proteomes" id="UP000503339"/>
    </source>
</evidence>
<evidence type="ECO:0000313" key="2">
    <source>
        <dbReference type="EMBL" id="QKC79286.1"/>
    </source>
</evidence>
<keyword evidence="3" id="KW-1185">Reference proteome</keyword>
<gene>
    <name evidence="2" type="ORF">EB233_30715</name>
</gene>
<dbReference type="Proteomes" id="UP000503339">
    <property type="component" value="Chromosome"/>
</dbReference>
<feature type="transmembrane region" description="Helical" evidence="1">
    <location>
        <begin position="40"/>
        <end position="65"/>
    </location>
</feature>
<evidence type="ECO:0000256" key="1">
    <source>
        <dbReference type="SAM" id="Phobius"/>
    </source>
</evidence>
<keyword evidence="1" id="KW-0812">Transmembrane</keyword>
<dbReference type="KEGG" id="merd:EB233_30715"/>
<proteinExistence type="predicted"/>
<dbReference type="EMBL" id="CP033361">
    <property type="protein sequence ID" value="QKC79286.1"/>
    <property type="molecule type" value="Genomic_DNA"/>
</dbReference>
<protein>
    <submittedName>
        <fullName evidence="2">Uncharacterized protein</fullName>
    </submittedName>
</protein>
<reference evidence="2 3" key="1">
    <citation type="submission" date="2018-10" db="EMBL/GenBank/DDBJ databases">
        <authorList>
            <person name="Perry B.J."/>
            <person name="Sullivan J.T."/>
            <person name="Murphy R.J.T."/>
            <person name="Ramsay J.P."/>
            <person name="Ronson C.W."/>
        </authorList>
    </citation>
    <scope>NUCLEOTIDE SEQUENCE [LARGE SCALE GENOMIC DNA]</scope>
    <source>
        <strain evidence="2 3">NZP2014</strain>
    </source>
</reference>
<organism evidence="2 3">
    <name type="scientific">Mesorhizobium erdmanii</name>
    <dbReference type="NCBI Taxonomy" id="1777866"/>
    <lineage>
        <taxon>Bacteria</taxon>
        <taxon>Pseudomonadati</taxon>
        <taxon>Pseudomonadota</taxon>
        <taxon>Alphaproteobacteria</taxon>
        <taxon>Hyphomicrobiales</taxon>
        <taxon>Phyllobacteriaceae</taxon>
        <taxon>Mesorhizobium</taxon>
    </lineage>
</organism>
<dbReference type="AlphaFoldDB" id="A0A6M7UQY4"/>